<dbReference type="InterPro" id="IPR014043">
    <property type="entry name" value="Acyl_transferase_dom"/>
</dbReference>
<sequence length="2534" mass="275645">MPDDTPIAVIGLSYRAPGIGRTGIWDYLAQARSAWTDIPSDRFEKSAYYKPGADKSGVFRAEGAHFVPDDIYAFDAGFFNMRAEEAQNSDPQHRMMLECVLEAAEDAGKSLLDLAGQKIGVFIGSGQHEYSQRLGDDQFSAKTFSATGVAPCMAANRVSYFLDIDGPSITLDAACASSVYAAHQAVSALRNGECTSAFVGSAALSLGPGGWLALEKTGALSEHGRSFSYDSKASGFGRGEGAACLLIKRVEDAIRDGDPIHAIIRNSACNHGGRSDGITLPNVEAQKRLLRQVHQSVGLDPAETPVVEVTPAKRGIVYGFANLVSRATVLAQLLGKKSNKTCSVTALTATAILSKPAPLQLFWLKTGVHLTRFTLVRSSLTLGHHLEGASGILGMVKAILMLENEIILPTAGFEKINPRIVDKEKIRVADVPVPWPTGEARRAIVTNFGFGGSNAAVILERAPPNLVENGVNGHAASLETKKLLVFSARTAKSLQDYLASFGDYLSEAPDSPKLLKDLAYTLGQRRTHHPHRVAIVSDSIAGLQDQTSTSKAVRNKDPLIAFAFTGQGAQYAQMVSRLQNYPVFAAAIDKGESILESLGASWSLKEELAKSSSDSRINEAEISQPACTAIQLALVKLLKAWNIAPNTVAGHSSGEIAAAYTAGLLSFETAIALAFFRGQAAARLIEQQVQQQASKGAMLAVGAGLEQASHLIKRHAKGYATVAAINSPQSVTISGDESAIEDIHAAAEAEGLFSRKLKVSLAYHSQHMQGVADFYLDAITPFCRNPVTDSIEAGGASPIFVSSVTGTVHDATTIDASYWVQNLVQPVLFADAMKTVLTAPGHTGRAPNTIVEVGPHAALKGPIKQTAEAMSTKQAQAPSLNYIPSLVRGSEDVEAMLSLAGSLYTLGSSVDLGEVNRTHKHNASVVTDVPKYSWDKSTSYEIRPRATAEKLFPGEPYHPLIGRRVVSDGGKDRAYRQVFTLDEMPWIRDHNVAGAVIFPMTGYMSCAIEAARRTVSTPAAAFLVKDFHVVRSMEIKEEESVDMVTKIKPAATGTGSFSATAWSFEISTWTPANGWTIHAYGQVEPEIQDMSSETPTLKATLPLIDKTSTMIEHDIAYAYEHAGVRATRYGPTFQNTVGFWEGDNFTVLEHRLRDMGTDLHNAGRYGSHVTVDPPTLDGFLQGGGPLQKTEDGRKPAQMPNYISRFRISNKIPATPKGRFDIVTSLLHYDTKGGRMQISVAAFYRGDDDDGLPIPVAEWESVAFRSIGSAEEEIDPASSVPDHWAWDLLPKFDMLPLDELKKRLSVGILPSTELQRAHNLERAAAYYIDRALRETTNDDRTRLPYHLSRFVNWAIRAVKKYGVTFDTEPTALLDDVRSKDAQGELLCIVGDELVRILRGELETLELMLIDNRLTRHYEADVTNGHLSKILGDLADNLSDLEPNLQILEIGAGTGGTTLPILEALTRGRDEAALLSYTFTDISSGFFENARVKLAKWSDRITYKKLDIGQDPLAQGFAPGEFDIVVAANVLHATSNMMTTMTNVRTLLKPRGKLFLLEANQHPTSVLPFSLLPGWWYAEDDYRDREEGPMLPVPVWDRLLKDAGFSGVDISVSDRPGIEQMMGIMCSTRVGKDVDRSMIVSGAFMEDDEVEYAQSVADTISEKLGLPVDIRPIAEIDTTEDPYYIFLDSAKDSLVQNMSAEKFELLQSLLLHNSGLLWVMPEDTSPDAKSIKGILRTLRLETDPKNLLIIEGAPRTQEGLAGIAKLTQTLRDPEVTRTQDQDFVWHNGSIHFPRMRQLKGVKEQFAIERGIAFRKQLNLWEGERALEMTIDTAGSPDSIFFRRIDVLQQAVKTDEILIKIEAAGLSSRDLDLILGTIPWSTPGFDGVGKVVAVGSEVEGLQQGDSVAFLSAEGSAFSTYKKLPTSLACKVPSTLETNEAASLPMAYTIAVMALQFTARLKRGETVLVHAATGAVGQACIVLAQHFGARVFVTAGNETKREFLHKTFGIPHEQIFSSRNAQFRDSILCATNGKGIDVVVNSLSGELMTETWSLTAKCGRFIEIGKKNAFQSHLLSMKPFDSNVAFSSIDIRDLYTQRPEEVKDIFAEVSRLIRGNVAVPTKSVTVLPISDFSSGLRKIKSGESMGKIIFTFGTHDEVIAESDLQPTPVLMRTDATYLITGGTRGIGLDLAQLMIDLGARNIVLLGRSGGSSQEVQKLLQKYAHTDVHVEAFACDVGSPEQLQDIVDVIGKDLPPVRGVIHSALLLSDKLFELATYEDWQIITGPRVRGAWNLDHCFPEGLDFFINLSSFLGDTGNVGQAIYAGTAAFYDGFTQYRNARGQHTVSIALPVVLDVGYVAQNDLSESLKQTLGATLTMADIRVAVKGAIFGKSSPFHHDGKIAAFKMYLDGQAVQNGPWKYFHPVHTKERLIAEASKRKKAGVEGDTGLSTASWTAAEDPLTGLLEALISKVSAMTMIECEDVRGDVPLASYSLDSLVSVELRNWIRRETSVELALSAILQAENLQALAENILIQREAAK</sequence>
<dbReference type="GO" id="GO:0006633">
    <property type="term" value="P:fatty acid biosynthetic process"/>
    <property type="evidence" value="ECO:0007669"/>
    <property type="project" value="TreeGrafter"/>
</dbReference>
<dbReference type="PROSITE" id="PS50075">
    <property type="entry name" value="CARRIER"/>
    <property type="match status" value="1"/>
</dbReference>
<dbReference type="CDD" id="cd05195">
    <property type="entry name" value="enoyl_red"/>
    <property type="match status" value="1"/>
</dbReference>
<dbReference type="InterPro" id="IPR050091">
    <property type="entry name" value="PKS_NRPS_Biosynth_Enz"/>
</dbReference>
<dbReference type="InterPro" id="IPR042104">
    <property type="entry name" value="PKS_dehydratase_sf"/>
</dbReference>
<feature type="active site" description="Proton donor; for dehydratase activity" evidence="7">
    <location>
        <position position="1177"/>
    </location>
</feature>
<dbReference type="InterPro" id="IPR016039">
    <property type="entry name" value="Thiolase-like"/>
</dbReference>
<keyword evidence="1" id="KW-0596">Phosphopantetheine</keyword>
<evidence type="ECO:0000256" key="4">
    <source>
        <dbReference type="ARBA" id="ARBA00022857"/>
    </source>
</evidence>
<keyword evidence="3" id="KW-0808">Transferase</keyword>
<dbReference type="PROSITE" id="PS52004">
    <property type="entry name" value="KS3_2"/>
    <property type="match status" value="1"/>
</dbReference>
<gene>
    <name evidence="11" type="ORF">D6D24_06971</name>
</gene>
<evidence type="ECO:0000256" key="5">
    <source>
        <dbReference type="ARBA" id="ARBA00023268"/>
    </source>
</evidence>
<dbReference type="InterPro" id="IPR013154">
    <property type="entry name" value="ADH-like_N"/>
</dbReference>
<evidence type="ECO:0000259" key="10">
    <source>
        <dbReference type="PROSITE" id="PS52019"/>
    </source>
</evidence>
<keyword evidence="5" id="KW-0511">Multifunctional enzyme</keyword>
<proteinExistence type="predicted"/>
<dbReference type="InterPro" id="IPR049552">
    <property type="entry name" value="PKS_DH_N"/>
</dbReference>
<dbReference type="Gene3D" id="1.10.1200.10">
    <property type="entry name" value="ACP-like"/>
    <property type="match status" value="1"/>
</dbReference>
<dbReference type="InterPro" id="IPR020843">
    <property type="entry name" value="ER"/>
</dbReference>
<dbReference type="SUPFAM" id="SSF52151">
    <property type="entry name" value="FabD/lysophospholipase-like"/>
    <property type="match status" value="1"/>
</dbReference>
<dbReference type="Gene3D" id="3.10.129.110">
    <property type="entry name" value="Polyketide synthase dehydratase"/>
    <property type="match status" value="1"/>
</dbReference>
<dbReference type="SUPFAM" id="SSF53335">
    <property type="entry name" value="S-adenosyl-L-methionine-dependent methyltransferases"/>
    <property type="match status" value="1"/>
</dbReference>
<feature type="region of interest" description="C-terminal hotdog fold" evidence="7">
    <location>
        <begin position="1108"/>
        <end position="1272"/>
    </location>
</feature>
<dbReference type="GO" id="GO:0016491">
    <property type="term" value="F:oxidoreductase activity"/>
    <property type="evidence" value="ECO:0007669"/>
    <property type="project" value="InterPro"/>
</dbReference>
<evidence type="ECO:0000256" key="2">
    <source>
        <dbReference type="ARBA" id="ARBA00022553"/>
    </source>
</evidence>
<dbReference type="SUPFAM" id="SSF51735">
    <property type="entry name" value="NAD(P)-binding Rossmann-fold domains"/>
    <property type="match status" value="2"/>
</dbReference>
<dbReference type="InterPro" id="IPR029063">
    <property type="entry name" value="SAM-dependent_MTases_sf"/>
</dbReference>
<dbReference type="PANTHER" id="PTHR43775:SF29">
    <property type="entry name" value="ASPERFURANONE POLYKETIDE SYNTHASE AFOG-RELATED"/>
    <property type="match status" value="1"/>
</dbReference>
<dbReference type="Proteomes" id="UP000308014">
    <property type="component" value="Unassembled WGS sequence"/>
</dbReference>
<dbReference type="Pfam" id="PF08240">
    <property type="entry name" value="ADH_N"/>
    <property type="match status" value="1"/>
</dbReference>
<dbReference type="SUPFAM" id="SSF53901">
    <property type="entry name" value="Thiolase-like"/>
    <property type="match status" value="1"/>
</dbReference>
<feature type="domain" description="Carrier" evidence="8">
    <location>
        <begin position="2453"/>
        <end position="2530"/>
    </location>
</feature>
<dbReference type="SMART" id="SM00822">
    <property type="entry name" value="PKS_KR"/>
    <property type="match status" value="1"/>
</dbReference>
<keyword evidence="6" id="KW-0012">Acyltransferase</keyword>
<dbReference type="CDD" id="cd02440">
    <property type="entry name" value="AdoMet_MTases"/>
    <property type="match status" value="1"/>
</dbReference>
<dbReference type="InterPro" id="IPR013217">
    <property type="entry name" value="Methyltransf_12"/>
</dbReference>
<reference evidence="11 12" key="1">
    <citation type="submission" date="2018-10" db="EMBL/GenBank/DDBJ databases">
        <title>Fifty Aureobasidium pullulans genomes reveal a recombining polyextremotolerant generalist.</title>
        <authorList>
            <person name="Gostincar C."/>
            <person name="Turk M."/>
            <person name="Zajc J."/>
            <person name="Gunde-Cimerman N."/>
        </authorList>
    </citation>
    <scope>NUCLEOTIDE SEQUENCE [LARGE SCALE GENOMIC DNA]</scope>
    <source>
        <strain evidence="11 12">EXF-11318</strain>
    </source>
</reference>
<name>A0A4S8VK21_AURPU</name>
<evidence type="ECO:0000256" key="3">
    <source>
        <dbReference type="ARBA" id="ARBA00022679"/>
    </source>
</evidence>
<keyword evidence="2" id="KW-0597">Phosphoprotein</keyword>
<dbReference type="GO" id="GO:0004312">
    <property type="term" value="F:fatty acid synthase activity"/>
    <property type="evidence" value="ECO:0007669"/>
    <property type="project" value="TreeGrafter"/>
</dbReference>
<keyword evidence="4" id="KW-0521">NADP</keyword>
<evidence type="ECO:0000256" key="1">
    <source>
        <dbReference type="ARBA" id="ARBA00022450"/>
    </source>
</evidence>
<dbReference type="SMART" id="SM00827">
    <property type="entry name" value="PKS_AT"/>
    <property type="match status" value="1"/>
</dbReference>
<dbReference type="InterPro" id="IPR016035">
    <property type="entry name" value="Acyl_Trfase/lysoPLipase"/>
</dbReference>
<dbReference type="InterPro" id="IPR009081">
    <property type="entry name" value="PP-bd_ACP"/>
</dbReference>
<dbReference type="SUPFAM" id="SSF55048">
    <property type="entry name" value="Probable ACP-binding domain of malonyl-CoA ACP transacylase"/>
    <property type="match status" value="1"/>
</dbReference>
<organism evidence="11 12">
    <name type="scientific">Aureobasidium pullulans</name>
    <name type="common">Black yeast</name>
    <name type="synonym">Pullularia pullulans</name>
    <dbReference type="NCBI Taxonomy" id="5580"/>
    <lineage>
        <taxon>Eukaryota</taxon>
        <taxon>Fungi</taxon>
        <taxon>Dikarya</taxon>
        <taxon>Ascomycota</taxon>
        <taxon>Pezizomycotina</taxon>
        <taxon>Dothideomycetes</taxon>
        <taxon>Dothideomycetidae</taxon>
        <taxon>Dothideales</taxon>
        <taxon>Saccotheciaceae</taxon>
        <taxon>Aureobasidium</taxon>
    </lineage>
</organism>
<dbReference type="InterPro" id="IPR036736">
    <property type="entry name" value="ACP-like_sf"/>
</dbReference>
<feature type="active site" description="Proton acceptor; for dehydratase activity" evidence="7">
    <location>
        <position position="990"/>
    </location>
</feature>
<dbReference type="GO" id="GO:0031177">
    <property type="term" value="F:phosphopantetheine binding"/>
    <property type="evidence" value="ECO:0007669"/>
    <property type="project" value="InterPro"/>
</dbReference>
<dbReference type="Gene3D" id="3.40.366.10">
    <property type="entry name" value="Malonyl-Coenzyme A Acyl Carrier Protein, domain 2"/>
    <property type="match status" value="1"/>
</dbReference>
<dbReference type="Gene3D" id="3.40.47.10">
    <property type="match status" value="1"/>
</dbReference>
<dbReference type="InterPro" id="IPR014030">
    <property type="entry name" value="Ketoacyl_synth_N"/>
</dbReference>
<dbReference type="SMART" id="SM00826">
    <property type="entry name" value="PKS_DH"/>
    <property type="match status" value="1"/>
</dbReference>
<dbReference type="SMART" id="SM00829">
    <property type="entry name" value="PKS_ER"/>
    <property type="match status" value="1"/>
</dbReference>
<dbReference type="EMBL" id="QZAJ01000314">
    <property type="protein sequence ID" value="THW11808.1"/>
    <property type="molecule type" value="Genomic_DNA"/>
</dbReference>
<dbReference type="InterPro" id="IPR057326">
    <property type="entry name" value="KR_dom"/>
</dbReference>
<dbReference type="SMART" id="SM00823">
    <property type="entry name" value="PKS_PP"/>
    <property type="match status" value="1"/>
</dbReference>
<evidence type="ECO:0000313" key="12">
    <source>
        <dbReference type="Proteomes" id="UP000308014"/>
    </source>
</evidence>
<dbReference type="SUPFAM" id="SSF47336">
    <property type="entry name" value="ACP-like"/>
    <property type="match status" value="1"/>
</dbReference>
<dbReference type="Gene3D" id="3.90.180.10">
    <property type="entry name" value="Medium-chain alcohol dehydrogenases, catalytic domain"/>
    <property type="match status" value="1"/>
</dbReference>
<dbReference type="InterPro" id="IPR020806">
    <property type="entry name" value="PKS_PP-bd"/>
</dbReference>
<dbReference type="InterPro" id="IPR013968">
    <property type="entry name" value="PKS_KR"/>
</dbReference>
<dbReference type="InterPro" id="IPR049900">
    <property type="entry name" value="PKS_mFAS_DH"/>
</dbReference>
<dbReference type="PROSITE" id="PS52019">
    <property type="entry name" value="PKS_MFAS_DH"/>
    <property type="match status" value="1"/>
</dbReference>
<dbReference type="InterPro" id="IPR001227">
    <property type="entry name" value="Ac_transferase_dom_sf"/>
</dbReference>
<dbReference type="Pfam" id="PF16197">
    <property type="entry name" value="KAsynt_C_assoc"/>
    <property type="match status" value="1"/>
</dbReference>
<dbReference type="PANTHER" id="PTHR43775">
    <property type="entry name" value="FATTY ACID SYNTHASE"/>
    <property type="match status" value="1"/>
</dbReference>
<accession>A0A4S8VK21</accession>
<evidence type="ECO:0000259" key="9">
    <source>
        <dbReference type="PROSITE" id="PS52004"/>
    </source>
</evidence>
<dbReference type="Pfam" id="PF08242">
    <property type="entry name" value="Methyltransf_12"/>
    <property type="match status" value="1"/>
</dbReference>
<dbReference type="InterPro" id="IPR016036">
    <property type="entry name" value="Malonyl_transacylase_ACP-bd"/>
</dbReference>
<dbReference type="Pfam" id="PF00107">
    <property type="entry name" value="ADH_zinc_N"/>
    <property type="match status" value="1"/>
</dbReference>
<dbReference type="Pfam" id="PF21089">
    <property type="entry name" value="PKS_DH_N"/>
    <property type="match status" value="1"/>
</dbReference>
<dbReference type="Pfam" id="PF00109">
    <property type="entry name" value="ketoacyl-synt"/>
    <property type="match status" value="1"/>
</dbReference>
<feature type="domain" description="Ketosynthase family 3 (KS3)" evidence="9">
    <location>
        <begin position="4"/>
        <end position="461"/>
    </location>
</feature>
<dbReference type="InterPro" id="IPR032821">
    <property type="entry name" value="PKS_assoc"/>
</dbReference>
<dbReference type="InterPro" id="IPR011032">
    <property type="entry name" value="GroES-like_sf"/>
</dbReference>
<dbReference type="CDD" id="cd00833">
    <property type="entry name" value="PKS"/>
    <property type="match status" value="1"/>
</dbReference>
<dbReference type="Pfam" id="PF08659">
    <property type="entry name" value="KR"/>
    <property type="match status" value="1"/>
</dbReference>
<feature type="domain" description="PKS/mFAS DH" evidence="10">
    <location>
        <begin position="958"/>
        <end position="1272"/>
    </location>
</feature>
<dbReference type="SUPFAM" id="SSF50129">
    <property type="entry name" value="GroES-like"/>
    <property type="match status" value="1"/>
</dbReference>
<comment type="caution">
    <text evidence="11">The sequence shown here is derived from an EMBL/GenBank/DDBJ whole genome shotgun (WGS) entry which is preliminary data.</text>
</comment>
<protein>
    <submittedName>
        <fullName evidence="11">Putative polyketide synthase</fullName>
    </submittedName>
</protein>
<dbReference type="InterPro" id="IPR020807">
    <property type="entry name" value="PKS_DH"/>
</dbReference>
<dbReference type="InterPro" id="IPR020841">
    <property type="entry name" value="PKS_Beta-ketoAc_synthase_dom"/>
</dbReference>
<evidence type="ECO:0000259" key="8">
    <source>
        <dbReference type="PROSITE" id="PS50075"/>
    </source>
</evidence>
<dbReference type="Gene3D" id="3.40.50.150">
    <property type="entry name" value="Vaccinia Virus protein VP39"/>
    <property type="match status" value="1"/>
</dbReference>
<feature type="region of interest" description="N-terminal hotdog fold" evidence="7">
    <location>
        <begin position="958"/>
        <end position="1090"/>
    </location>
</feature>
<dbReference type="Gene3D" id="3.30.70.3290">
    <property type="match status" value="1"/>
</dbReference>
<dbReference type="GO" id="GO:0044550">
    <property type="term" value="P:secondary metabolite biosynthetic process"/>
    <property type="evidence" value="ECO:0007669"/>
    <property type="project" value="TreeGrafter"/>
</dbReference>
<dbReference type="SMART" id="SM00825">
    <property type="entry name" value="PKS_KS"/>
    <property type="match status" value="1"/>
</dbReference>
<dbReference type="Gene3D" id="3.40.50.720">
    <property type="entry name" value="NAD(P)-binding Rossmann-like Domain"/>
    <property type="match status" value="2"/>
</dbReference>
<evidence type="ECO:0000313" key="11">
    <source>
        <dbReference type="EMBL" id="THW11808.1"/>
    </source>
</evidence>
<evidence type="ECO:0000256" key="6">
    <source>
        <dbReference type="ARBA" id="ARBA00023315"/>
    </source>
</evidence>
<dbReference type="InterPro" id="IPR036291">
    <property type="entry name" value="NAD(P)-bd_dom_sf"/>
</dbReference>
<dbReference type="InterPro" id="IPR013149">
    <property type="entry name" value="ADH-like_C"/>
</dbReference>
<dbReference type="Pfam" id="PF00698">
    <property type="entry name" value="Acyl_transf_1"/>
    <property type="match status" value="1"/>
</dbReference>
<dbReference type="Pfam" id="PF23297">
    <property type="entry name" value="ACP_SdgA_C"/>
    <property type="match status" value="1"/>
</dbReference>
<evidence type="ECO:0000256" key="7">
    <source>
        <dbReference type="PROSITE-ProRule" id="PRU01363"/>
    </source>
</evidence>